<evidence type="ECO:0000259" key="1">
    <source>
        <dbReference type="Pfam" id="PF07883"/>
    </source>
</evidence>
<proteinExistence type="predicted"/>
<evidence type="ECO:0000313" key="3">
    <source>
        <dbReference type="Proteomes" id="UP000535543"/>
    </source>
</evidence>
<organism evidence="2 3">
    <name type="scientific">Antrihabitans stalactiti</name>
    <dbReference type="NCBI Taxonomy" id="2584121"/>
    <lineage>
        <taxon>Bacteria</taxon>
        <taxon>Bacillati</taxon>
        <taxon>Actinomycetota</taxon>
        <taxon>Actinomycetes</taxon>
        <taxon>Mycobacteriales</taxon>
        <taxon>Nocardiaceae</taxon>
        <taxon>Antrihabitans</taxon>
    </lineage>
</organism>
<reference evidence="2 3" key="2">
    <citation type="submission" date="2020-06" db="EMBL/GenBank/DDBJ databases">
        <title>Antribacter stalactiti gen. nov., sp. nov., a new member of the family Nacardiaceae isolated from a cave.</title>
        <authorList>
            <person name="Kim I.S."/>
        </authorList>
    </citation>
    <scope>NUCLEOTIDE SEQUENCE [LARGE SCALE GENOMIC DNA]</scope>
    <source>
        <strain evidence="2 3">YC2-7</strain>
    </source>
</reference>
<evidence type="ECO:0000313" key="2">
    <source>
        <dbReference type="EMBL" id="NMN93487.1"/>
    </source>
</evidence>
<comment type="caution">
    <text evidence="2">The sequence shown here is derived from an EMBL/GenBank/DDBJ whole genome shotgun (WGS) entry which is preliminary data.</text>
</comment>
<sequence length="166" mass="17784">MTRNLTQEAALVYPQDVEAIGNDVISTHLLIDSSSAGGALSALEVRMSVGADGAAPHFHTLSSELFYVIEGEVQIMAGDRIVTVGAGGSVVVPKLMPHAFGASPDSSARLLITLTPGVERFDYFRLLGRIQSGEATLADLAASQDRFDNHFVDAPEWWSERTAGRR</sequence>
<dbReference type="InterPro" id="IPR013096">
    <property type="entry name" value="Cupin_2"/>
</dbReference>
<dbReference type="Gene3D" id="2.60.120.10">
    <property type="entry name" value="Jelly Rolls"/>
    <property type="match status" value="1"/>
</dbReference>
<dbReference type="InterPro" id="IPR011051">
    <property type="entry name" value="RmlC_Cupin_sf"/>
</dbReference>
<dbReference type="AlphaFoldDB" id="A0A848KBN0"/>
<gene>
    <name evidence="2" type="ORF">FGL95_00365</name>
</gene>
<protein>
    <submittedName>
        <fullName evidence="2">Cupin domain-containing protein</fullName>
    </submittedName>
</protein>
<dbReference type="PANTHER" id="PTHR36440">
    <property type="entry name" value="PUTATIVE (AFU_ORTHOLOGUE AFUA_8G07350)-RELATED"/>
    <property type="match status" value="1"/>
</dbReference>
<keyword evidence="3" id="KW-1185">Reference proteome</keyword>
<dbReference type="EMBL" id="VCQU01000001">
    <property type="protein sequence ID" value="NMN93487.1"/>
    <property type="molecule type" value="Genomic_DNA"/>
</dbReference>
<dbReference type="InterPro" id="IPR053146">
    <property type="entry name" value="QDO-like"/>
</dbReference>
<name>A0A848KBN0_9NOCA</name>
<feature type="domain" description="Cupin type-2" evidence="1">
    <location>
        <begin position="45"/>
        <end position="111"/>
    </location>
</feature>
<dbReference type="RefSeq" id="WP_169584200.1">
    <property type="nucleotide sequence ID" value="NZ_VCQU01000001.1"/>
</dbReference>
<reference evidence="2 3" key="1">
    <citation type="submission" date="2019-05" db="EMBL/GenBank/DDBJ databases">
        <authorList>
            <person name="Lee S.D."/>
        </authorList>
    </citation>
    <scope>NUCLEOTIDE SEQUENCE [LARGE SCALE GENOMIC DNA]</scope>
    <source>
        <strain evidence="2 3">YC2-7</strain>
    </source>
</reference>
<accession>A0A848KBN0</accession>
<dbReference type="SUPFAM" id="SSF51182">
    <property type="entry name" value="RmlC-like cupins"/>
    <property type="match status" value="1"/>
</dbReference>
<dbReference type="Proteomes" id="UP000535543">
    <property type="component" value="Unassembled WGS sequence"/>
</dbReference>
<dbReference type="PANTHER" id="PTHR36440:SF1">
    <property type="entry name" value="PUTATIVE (AFU_ORTHOLOGUE AFUA_8G07350)-RELATED"/>
    <property type="match status" value="1"/>
</dbReference>
<dbReference type="Pfam" id="PF07883">
    <property type="entry name" value="Cupin_2"/>
    <property type="match status" value="1"/>
</dbReference>
<dbReference type="InterPro" id="IPR014710">
    <property type="entry name" value="RmlC-like_jellyroll"/>
</dbReference>